<organismHost>
    <name type="scientific">Apodemus sylvaticus</name>
    <name type="common">European woodmouse</name>
    <dbReference type="NCBI Taxonomy" id="10129"/>
</organismHost>
<dbReference type="PROSITE" id="PS51257">
    <property type="entry name" value="PROKAR_LIPOPROTEIN"/>
    <property type="match status" value="1"/>
</dbReference>
<organismHost>
    <name type="scientific">Homo sapiens</name>
    <name type="common">Human</name>
    <dbReference type="NCBI Taxonomy" id="9606"/>
</organismHost>
<dbReference type="EMBL" id="KY569020">
    <property type="protein sequence ID" value="ATB55510.1"/>
    <property type="molecule type" value="Genomic_DNA"/>
</dbReference>
<organismHost>
    <name type="scientific">Loxodonta africana</name>
    <name type="common">African elephant</name>
    <dbReference type="NCBI Taxonomy" id="9785"/>
</organismHost>
<accession>A0A290G618</accession>
<name>A0A290G618_COWPX</name>
<organismHost>
    <name type="scientific">Bos taurus</name>
    <name type="common">Bovine</name>
    <dbReference type="NCBI Taxonomy" id="9913"/>
</organismHost>
<sequence>MKVESVTFLTLLGIGCVLSCCTIPSRPINMKFKNSAETNANSNLITT</sequence>
<dbReference type="Proteomes" id="UP000282059">
    <property type="component" value="Segment"/>
</dbReference>
<protein>
    <submittedName>
        <fullName evidence="2">CPXV034 protein</fullName>
    </submittedName>
</protein>
<organism evidence="2">
    <name type="scientific">Cowpox virus</name>
    <name type="common">CPV</name>
    <dbReference type="NCBI Taxonomy" id="10243"/>
    <lineage>
        <taxon>Viruses</taxon>
        <taxon>Varidnaviria</taxon>
        <taxon>Bamfordvirae</taxon>
        <taxon>Nucleocytoviricota</taxon>
        <taxon>Pokkesviricetes</taxon>
        <taxon>Chitovirales</taxon>
        <taxon>Poxviridae</taxon>
        <taxon>Chordopoxvirinae</taxon>
        <taxon>Orthopoxvirus</taxon>
        <taxon>Orthopoxvirus cowpox</taxon>
    </lineage>
</organism>
<organismHost>
    <name type="scientific">Myodes glareolus</name>
    <name type="common">Bank vole</name>
    <name type="synonym">Clethrionomys glareolus</name>
    <dbReference type="NCBI Taxonomy" id="447135"/>
</organismHost>
<dbReference type="SUPFAM" id="SSF57535">
    <property type="entry name" value="Complement control module/SCR domain"/>
    <property type="match status" value="1"/>
</dbReference>
<evidence type="ECO:0000313" key="2">
    <source>
        <dbReference type="EMBL" id="ATB55510.1"/>
    </source>
</evidence>
<organismHost>
    <name type="scientific">Mus musculus</name>
    <name type="common">Mouse</name>
    <dbReference type="NCBI Taxonomy" id="10090"/>
</organismHost>
<dbReference type="InterPro" id="IPR035976">
    <property type="entry name" value="Sushi/SCR/CCP_sf"/>
</dbReference>
<organismHost>
    <name type="scientific">Microtus agrestis</name>
    <name type="common">Short-tailed field vole</name>
    <dbReference type="NCBI Taxonomy" id="29092"/>
</organismHost>
<keyword evidence="1" id="KW-1015">Disulfide bond</keyword>
<organismHost>
    <name type="scientific">Felis catus</name>
    <name type="common">Cat</name>
    <name type="synonym">Felis silvestris catus</name>
    <dbReference type="NCBI Taxonomy" id="9685"/>
</organismHost>
<evidence type="ECO:0000256" key="1">
    <source>
        <dbReference type="ARBA" id="ARBA00023157"/>
    </source>
</evidence>
<proteinExistence type="predicted"/>
<reference evidence="2" key="1">
    <citation type="submission" date="2017-02" db="EMBL/GenBank/DDBJ databases">
        <title>Seasonal Recurring Cowpox Virus Outbreaks in Captive Cheetahs (Acinonyx jubatus).</title>
        <authorList>
            <person name="Stagegaard J."/>
            <person name="Kurth A."/>
            <person name="Stern D."/>
            <person name="Dabrowski P.W."/>
            <person name="Pocknell A."/>
            <person name="Nitsche A."/>
            <person name="Schrick L."/>
        </authorList>
    </citation>
    <scope>NUCLEOTIDE SEQUENCE [LARGE SCALE GENOMIC DNA]</scope>
    <source>
        <strain evidence="2">CPXV CheNuru_DK_2012</strain>
    </source>
</reference>